<reference evidence="8" key="1">
    <citation type="submission" date="2016-10" db="EMBL/GenBank/DDBJ databases">
        <authorList>
            <person name="Varghese N."/>
            <person name="Submissions S."/>
        </authorList>
    </citation>
    <scope>NUCLEOTIDE SEQUENCE [LARGE SCALE GENOMIC DNA]</scope>
    <source>
        <strain evidence="8">JCM 10271</strain>
    </source>
</reference>
<evidence type="ECO:0000313" key="8">
    <source>
        <dbReference type="Proteomes" id="UP000243106"/>
    </source>
</evidence>
<dbReference type="Pfam" id="PF00933">
    <property type="entry name" value="Glyco_hydro_3"/>
    <property type="match status" value="1"/>
</dbReference>
<keyword evidence="8" id="KW-1185">Reference proteome</keyword>
<evidence type="ECO:0000259" key="6">
    <source>
        <dbReference type="Pfam" id="PF00933"/>
    </source>
</evidence>
<dbReference type="SUPFAM" id="SSF51445">
    <property type="entry name" value="(Trans)glycosidases"/>
    <property type="match status" value="1"/>
</dbReference>
<dbReference type="InterPro" id="IPR017853">
    <property type="entry name" value="GH"/>
</dbReference>
<comment type="similarity">
    <text evidence="2">Belongs to the glycosyl hydrolase 3 family.</text>
</comment>
<evidence type="ECO:0000313" key="7">
    <source>
        <dbReference type="EMBL" id="SFQ54500.1"/>
    </source>
</evidence>
<dbReference type="PANTHER" id="PTHR30480">
    <property type="entry name" value="BETA-HEXOSAMINIDASE-RELATED"/>
    <property type="match status" value="1"/>
</dbReference>
<evidence type="ECO:0000256" key="3">
    <source>
        <dbReference type="ARBA" id="ARBA00012663"/>
    </source>
</evidence>
<accession>A0A1I5ZDG6</accession>
<dbReference type="InterPro" id="IPR050226">
    <property type="entry name" value="NagZ_Beta-hexosaminidase"/>
</dbReference>
<keyword evidence="5" id="KW-0326">Glycosidase</keyword>
<dbReference type="RefSeq" id="WP_093013070.1">
    <property type="nucleotide sequence ID" value="NZ_FOXV01000009.1"/>
</dbReference>
<evidence type="ECO:0000256" key="4">
    <source>
        <dbReference type="ARBA" id="ARBA00022801"/>
    </source>
</evidence>
<dbReference type="PROSITE" id="PS00775">
    <property type="entry name" value="GLYCOSYL_HYDROL_F3"/>
    <property type="match status" value="1"/>
</dbReference>
<feature type="domain" description="Glycoside hydrolase family 3 N-terminal" evidence="6">
    <location>
        <begin position="30"/>
        <end position="301"/>
    </location>
</feature>
<dbReference type="GO" id="GO:0005975">
    <property type="term" value="P:carbohydrate metabolic process"/>
    <property type="evidence" value="ECO:0007669"/>
    <property type="project" value="InterPro"/>
</dbReference>
<evidence type="ECO:0000256" key="1">
    <source>
        <dbReference type="ARBA" id="ARBA00001231"/>
    </source>
</evidence>
<dbReference type="EC" id="3.2.1.52" evidence="3"/>
<evidence type="ECO:0000256" key="5">
    <source>
        <dbReference type="ARBA" id="ARBA00023295"/>
    </source>
</evidence>
<gene>
    <name evidence="7" type="ORF">SAMN05421853_10946</name>
</gene>
<proteinExistence type="inferred from homology"/>
<dbReference type="InterPro" id="IPR001764">
    <property type="entry name" value="Glyco_hydro_3_N"/>
</dbReference>
<organism evidence="7 8">
    <name type="scientific">Roseivivax halotolerans</name>
    <dbReference type="NCBI Taxonomy" id="93684"/>
    <lineage>
        <taxon>Bacteria</taxon>
        <taxon>Pseudomonadati</taxon>
        <taxon>Pseudomonadota</taxon>
        <taxon>Alphaproteobacteria</taxon>
        <taxon>Rhodobacterales</taxon>
        <taxon>Roseobacteraceae</taxon>
        <taxon>Roseivivax</taxon>
    </lineage>
</organism>
<dbReference type="GO" id="GO:0009254">
    <property type="term" value="P:peptidoglycan turnover"/>
    <property type="evidence" value="ECO:0007669"/>
    <property type="project" value="TreeGrafter"/>
</dbReference>
<dbReference type="PANTHER" id="PTHR30480:SF13">
    <property type="entry name" value="BETA-HEXOSAMINIDASE"/>
    <property type="match status" value="1"/>
</dbReference>
<keyword evidence="4" id="KW-0378">Hydrolase</keyword>
<name>A0A1I5ZDG6_9RHOB</name>
<dbReference type="InterPro" id="IPR036962">
    <property type="entry name" value="Glyco_hydro_3_N_sf"/>
</dbReference>
<dbReference type="AlphaFoldDB" id="A0A1I5ZDG6"/>
<dbReference type="Proteomes" id="UP000243106">
    <property type="component" value="Unassembled WGS sequence"/>
</dbReference>
<dbReference type="EMBL" id="FOXV01000009">
    <property type="protein sequence ID" value="SFQ54500.1"/>
    <property type="molecule type" value="Genomic_DNA"/>
</dbReference>
<comment type="catalytic activity">
    <reaction evidence="1">
        <text>Hydrolysis of terminal non-reducing N-acetyl-D-hexosamine residues in N-acetyl-beta-D-hexosaminides.</text>
        <dbReference type="EC" id="3.2.1.52"/>
    </reaction>
</comment>
<sequence length="334" mass="36090">MSRFGAAILAPGGTTLGASERRLFAETNPFGFILFSRNLENPDQISALTADLRDAVGRDAPIFIDQEGGRVQRLRPPLARSWDAPLEFAARYGDNAAQAFYLRYRIIAAELRSYGIDGNCAPTLDIARDETHSVLHHRCLGTSVRAVTERGRAAAQAHFDGGVLPVMKHMPGHGLAKLDSHLALPRIDAAPDDLMQADFAVFRAFADLPLGMTAHLVFEAFDRQPATISNRMIALIRQELGFRGFLMTDDISMEALSGTVPERGAAAIAAGCDCVLHCNGEMDEMAPLMERVGKMSAESHVRAVAALTARRDPGEVDIAELSAKLDALPSERAG</sequence>
<dbReference type="InterPro" id="IPR019800">
    <property type="entry name" value="Glyco_hydro_3_AS"/>
</dbReference>
<dbReference type="Gene3D" id="3.20.20.300">
    <property type="entry name" value="Glycoside hydrolase, family 3, N-terminal domain"/>
    <property type="match status" value="1"/>
</dbReference>
<evidence type="ECO:0000256" key="2">
    <source>
        <dbReference type="ARBA" id="ARBA00005336"/>
    </source>
</evidence>
<dbReference type="GO" id="GO:0004563">
    <property type="term" value="F:beta-N-acetylhexosaminidase activity"/>
    <property type="evidence" value="ECO:0007669"/>
    <property type="project" value="UniProtKB-EC"/>
</dbReference>
<protein>
    <recommendedName>
        <fullName evidence="3">beta-N-acetylhexosaminidase</fullName>
        <ecNumber evidence="3">3.2.1.52</ecNumber>
    </recommendedName>
</protein>
<dbReference type="STRING" id="93684.SAMN05421853_10946"/>